<sequence length="289" mass="30424">MALVFLIPLVAQAAALNGQGVAGLNLPQIDRPKPAAPRPRGIVFDFPTQTSHFRKCMDAAENDPVGGLADARQWVKDAAKEHEIARAQANVCLGSALARQEQWSSARAAFVAAREATTDQLWRAQAGAMAGNAALAQGRADDALPLLDAALADARAVNKPVLAGGIMVDRARALVALNRAVEAEPVLADARAALPDDAQVWLLSATLSRRMNKLPEAQVQIENAARIEPRDGEIGVEAGVIAMLSGREDAARKSWESVVKTSPDSDSAARAKAYLAQIGPQTPPQTAGK</sequence>
<dbReference type="Gene3D" id="1.25.40.10">
    <property type="entry name" value="Tetratricopeptide repeat domain"/>
    <property type="match status" value="1"/>
</dbReference>
<protein>
    <submittedName>
        <fullName evidence="1">Tetratricopeptide (TPR) repeat protein</fullName>
    </submittedName>
</protein>
<accession>A0A7W6CD83</accession>
<dbReference type="AlphaFoldDB" id="A0A7W6CD83"/>
<reference evidence="1 2" key="1">
    <citation type="submission" date="2020-08" db="EMBL/GenBank/DDBJ databases">
        <title>Genomic Encyclopedia of Type Strains, Phase IV (KMG-IV): sequencing the most valuable type-strain genomes for metagenomic binning, comparative biology and taxonomic classification.</title>
        <authorList>
            <person name="Goeker M."/>
        </authorList>
    </citation>
    <scope>NUCLEOTIDE SEQUENCE [LARGE SCALE GENOMIC DNA]</scope>
    <source>
        <strain evidence="1 2">DSM 27057</strain>
    </source>
</reference>
<gene>
    <name evidence="1" type="ORF">GGR38_001318</name>
</gene>
<dbReference type="Pfam" id="PF14559">
    <property type="entry name" value="TPR_19"/>
    <property type="match status" value="1"/>
</dbReference>
<dbReference type="EMBL" id="JACIDX010000004">
    <property type="protein sequence ID" value="MBB3954391.1"/>
    <property type="molecule type" value="Genomic_DNA"/>
</dbReference>
<name>A0A7W6CD83_9SPHN</name>
<organism evidence="1 2">
    <name type="scientific">Novosphingobium sediminicola</name>
    <dbReference type="NCBI Taxonomy" id="563162"/>
    <lineage>
        <taxon>Bacteria</taxon>
        <taxon>Pseudomonadati</taxon>
        <taxon>Pseudomonadota</taxon>
        <taxon>Alphaproteobacteria</taxon>
        <taxon>Sphingomonadales</taxon>
        <taxon>Sphingomonadaceae</taxon>
        <taxon>Novosphingobium</taxon>
    </lineage>
</organism>
<dbReference type="RefSeq" id="WP_183623850.1">
    <property type="nucleotide sequence ID" value="NZ_JACIDX010000004.1"/>
</dbReference>
<dbReference type="SUPFAM" id="SSF48452">
    <property type="entry name" value="TPR-like"/>
    <property type="match status" value="1"/>
</dbReference>
<dbReference type="Proteomes" id="UP000548867">
    <property type="component" value="Unassembled WGS sequence"/>
</dbReference>
<proteinExistence type="predicted"/>
<keyword evidence="2" id="KW-1185">Reference proteome</keyword>
<dbReference type="InterPro" id="IPR011990">
    <property type="entry name" value="TPR-like_helical_dom_sf"/>
</dbReference>
<comment type="caution">
    <text evidence="1">The sequence shown here is derived from an EMBL/GenBank/DDBJ whole genome shotgun (WGS) entry which is preliminary data.</text>
</comment>
<evidence type="ECO:0000313" key="2">
    <source>
        <dbReference type="Proteomes" id="UP000548867"/>
    </source>
</evidence>
<evidence type="ECO:0000313" key="1">
    <source>
        <dbReference type="EMBL" id="MBB3954391.1"/>
    </source>
</evidence>